<evidence type="ECO:0000313" key="1">
    <source>
        <dbReference type="EMBL" id="OCT80138.1"/>
    </source>
</evidence>
<name>A0A974CUM5_XENLA</name>
<dbReference type="Proteomes" id="UP000694892">
    <property type="component" value="Chromosome 5L"/>
</dbReference>
<accession>A0A974CUM5</accession>
<evidence type="ECO:0000313" key="2">
    <source>
        <dbReference type="Proteomes" id="UP000694892"/>
    </source>
</evidence>
<sequence length="78" mass="8728">MENRDTRVWLTMSRLATLPNEVLGVLHIHNLRISFKHRRTCTTVSFSAKCSQAAIVEHGVCKYPLRVGAGPKLPTLAE</sequence>
<proteinExistence type="predicted"/>
<organism evidence="1 2">
    <name type="scientific">Xenopus laevis</name>
    <name type="common">African clawed frog</name>
    <dbReference type="NCBI Taxonomy" id="8355"/>
    <lineage>
        <taxon>Eukaryota</taxon>
        <taxon>Metazoa</taxon>
        <taxon>Chordata</taxon>
        <taxon>Craniata</taxon>
        <taxon>Vertebrata</taxon>
        <taxon>Euteleostomi</taxon>
        <taxon>Amphibia</taxon>
        <taxon>Batrachia</taxon>
        <taxon>Anura</taxon>
        <taxon>Pipoidea</taxon>
        <taxon>Pipidae</taxon>
        <taxon>Xenopodinae</taxon>
        <taxon>Xenopus</taxon>
        <taxon>Xenopus</taxon>
    </lineage>
</organism>
<dbReference type="EMBL" id="CM004474">
    <property type="protein sequence ID" value="OCT80138.1"/>
    <property type="molecule type" value="Genomic_DNA"/>
</dbReference>
<dbReference type="AlphaFoldDB" id="A0A974CUM5"/>
<reference evidence="2" key="1">
    <citation type="journal article" date="2016" name="Nature">
        <title>Genome evolution in the allotetraploid frog Xenopus laevis.</title>
        <authorList>
            <person name="Session A.M."/>
            <person name="Uno Y."/>
            <person name="Kwon T."/>
            <person name="Chapman J.A."/>
            <person name="Toyoda A."/>
            <person name="Takahashi S."/>
            <person name="Fukui A."/>
            <person name="Hikosaka A."/>
            <person name="Suzuki A."/>
            <person name="Kondo M."/>
            <person name="van Heeringen S.J."/>
            <person name="Quigley I."/>
            <person name="Heinz S."/>
            <person name="Ogino H."/>
            <person name="Ochi H."/>
            <person name="Hellsten U."/>
            <person name="Lyons J.B."/>
            <person name="Simakov O."/>
            <person name="Putnam N."/>
            <person name="Stites J."/>
            <person name="Kuroki Y."/>
            <person name="Tanaka T."/>
            <person name="Michiue T."/>
            <person name="Watanabe M."/>
            <person name="Bogdanovic O."/>
            <person name="Lister R."/>
            <person name="Georgiou G."/>
            <person name="Paranjpe S.S."/>
            <person name="van Kruijsbergen I."/>
            <person name="Shu S."/>
            <person name="Carlson J."/>
            <person name="Kinoshita T."/>
            <person name="Ohta Y."/>
            <person name="Mawaribuchi S."/>
            <person name="Jenkins J."/>
            <person name="Grimwood J."/>
            <person name="Schmutz J."/>
            <person name="Mitros T."/>
            <person name="Mozaffari S.V."/>
            <person name="Suzuki Y."/>
            <person name="Haramoto Y."/>
            <person name="Yamamoto T.S."/>
            <person name="Takagi C."/>
            <person name="Heald R."/>
            <person name="Miller K."/>
            <person name="Haudenschild C."/>
            <person name="Kitzman J."/>
            <person name="Nakayama T."/>
            <person name="Izutsu Y."/>
            <person name="Robert J."/>
            <person name="Fortriede J."/>
            <person name="Burns K."/>
            <person name="Lotay V."/>
            <person name="Karimi K."/>
            <person name="Yasuoka Y."/>
            <person name="Dichmann D.S."/>
            <person name="Flajnik M.F."/>
            <person name="Houston D.W."/>
            <person name="Shendure J."/>
            <person name="DuPasquier L."/>
            <person name="Vize P.D."/>
            <person name="Zorn A.M."/>
            <person name="Ito M."/>
            <person name="Marcotte E.M."/>
            <person name="Wallingford J.B."/>
            <person name="Ito Y."/>
            <person name="Asashima M."/>
            <person name="Ueno N."/>
            <person name="Matsuda Y."/>
            <person name="Veenstra G.J."/>
            <person name="Fujiyama A."/>
            <person name="Harland R.M."/>
            <person name="Taira M."/>
            <person name="Rokhsar D.S."/>
        </authorList>
    </citation>
    <scope>NUCLEOTIDE SEQUENCE [LARGE SCALE GENOMIC DNA]</scope>
    <source>
        <strain evidence="2">J</strain>
    </source>
</reference>
<gene>
    <name evidence="1" type="ORF">XELAEV_18026948mg</name>
</gene>
<protein>
    <submittedName>
        <fullName evidence="1">Uncharacterized protein</fullName>
    </submittedName>
</protein>